<dbReference type="EMBL" id="JAACVF010000017">
    <property type="protein sequence ID" value="NCN64600.1"/>
    <property type="molecule type" value="Genomic_DNA"/>
</dbReference>
<evidence type="ECO:0000313" key="1">
    <source>
        <dbReference type="EMBL" id="NCN64600.1"/>
    </source>
</evidence>
<dbReference type="AlphaFoldDB" id="A0A8J7YW50"/>
<protein>
    <submittedName>
        <fullName evidence="2">Uncharacterized protein</fullName>
    </submittedName>
</protein>
<evidence type="ECO:0000313" key="2">
    <source>
        <dbReference type="EMBL" id="NCS90925.1"/>
    </source>
</evidence>
<comment type="caution">
    <text evidence="2">The sequence shown here is derived from an EMBL/GenBank/DDBJ whole genome shotgun (WGS) entry which is preliminary data.</text>
</comment>
<proteinExistence type="predicted"/>
<dbReference type="EMBL" id="JAACQH010000010">
    <property type="protein sequence ID" value="NCS90925.1"/>
    <property type="molecule type" value="Genomic_DNA"/>
</dbReference>
<dbReference type="Proteomes" id="UP000768163">
    <property type="component" value="Unassembled WGS sequence"/>
</dbReference>
<gene>
    <name evidence="2" type="ORF">GW779_00660</name>
    <name evidence="1" type="ORF">GW910_00765</name>
</gene>
<organism evidence="2 3">
    <name type="scientific">Candidatus Altarchaeum hamiconexum</name>
    <dbReference type="NCBI Taxonomy" id="1803513"/>
    <lineage>
        <taxon>Archaea</taxon>
        <taxon>Candidatus Altarchaeota</taxon>
        <taxon>Candidatus Altiarchaeia</taxon>
        <taxon>Candidatus Altarchaeales</taxon>
        <taxon>Candidatus Altarchaeaceae</taxon>
        <taxon>Candidatus Altarchaeum</taxon>
    </lineage>
</organism>
<evidence type="ECO:0000313" key="3">
    <source>
        <dbReference type="Proteomes" id="UP000738826"/>
    </source>
</evidence>
<accession>A0A8J7YW50</accession>
<sequence>MTRKIFWGLCLIGLISIMTMSINVCADDSKTSAEKINEDLNNGILDDETALKYKLLAIYNQSEVPEKYRSNKKMLS</sequence>
<name>A0A8J7YW50_9ARCH</name>
<reference evidence="2" key="1">
    <citation type="submission" date="2019-11" db="EMBL/GenBank/DDBJ databases">
        <title>Lipid analysis of CO2-rich subsurface aquifers suggests an autotrophy-based deep biosphere with lysolipids enriched in CPR bacteria.</title>
        <authorList>
            <person name="Probst A.J."/>
            <person name="Elling F.J."/>
            <person name="Castelle C.J."/>
            <person name="Zhu Q."/>
            <person name="Elvert M."/>
            <person name="Birarda G."/>
            <person name="Holman H.-Y."/>
            <person name="Lane K.R."/>
            <person name="Ladd B."/>
            <person name="Ryan M.C."/>
            <person name="Woyke T."/>
            <person name="Hinrichs K.-U."/>
            <person name="Banfield J.F."/>
        </authorList>
    </citation>
    <scope>NUCLEOTIDE SEQUENCE</scope>
    <source>
        <strain evidence="1">CG_2015-01_33_1645</strain>
        <strain evidence="2">CG_2015-04_33_537</strain>
    </source>
</reference>
<dbReference type="Proteomes" id="UP000738826">
    <property type="component" value="Unassembled WGS sequence"/>
</dbReference>